<evidence type="ECO:0000259" key="1">
    <source>
        <dbReference type="Pfam" id="PF00723"/>
    </source>
</evidence>
<dbReference type="PANTHER" id="PTHR31616:SF0">
    <property type="entry name" value="GLUCAN 1,4-ALPHA-GLUCOSIDASE"/>
    <property type="match status" value="1"/>
</dbReference>
<protein>
    <recommendedName>
        <fullName evidence="1">GH15-like domain-containing protein</fullName>
    </recommendedName>
</protein>
<dbReference type="Pfam" id="PF00723">
    <property type="entry name" value="Glyco_hydro_15"/>
    <property type="match status" value="1"/>
</dbReference>
<evidence type="ECO:0000313" key="2">
    <source>
        <dbReference type="EMBL" id="GAG31417.1"/>
    </source>
</evidence>
<dbReference type="AlphaFoldDB" id="X0X7M5"/>
<feature type="non-terminal residue" evidence="2">
    <location>
        <position position="1"/>
    </location>
</feature>
<organism evidence="2">
    <name type="scientific">marine sediment metagenome</name>
    <dbReference type="NCBI Taxonomy" id="412755"/>
    <lineage>
        <taxon>unclassified sequences</taxon>
        <taxon>metagenomes</taxon>
        <taxon>ecological metagenomes</taxon>
    </lineage>
</organism>
<reference evidence="2" key="1">
    <citation type="journal article" date="2014" name="Front. Microbiol.">
        <title>High frequency of phylogenetically diverse reductive dehalogenase-homologous genes in deep subseafloor sedimentary metagenomes.</title>
        <authorList>
            <person name="Kawai M."/>
            <person name="Futagami T."/>
            <person name="Toyoda A."/>
            <person name="Takaki Y."/>
            <person name="Nishi S."/>
            <person name="Hori S."/>
            <person name="Arai W."/>
            <person name="Tsubouchi T."/>
            <person name="Morono Y."/>
            <person name="Uchiyama I."/>
            <person name="Ito T."/>
            <person name="Fujiyama A."/>
            <person name="Inagaki F."/>
            <person name="Takami H."/>
        </authorList>
    </citation>
    <scope>NUCLEOTIDE SEQUENCE</scope>
    <source>
        <strain evidence="2">Expedition CK06-06</strain>
    </source>
</reference>
<sequence>TEWVRYLGIPFEWQDAVIRAAITLKLNAFDDTGAIVAAMTTSIPEAPDSGRNWDYRYCWLRDAQFVVGALNGLGTTQTMERYLGFIVNVAAGTEDGKLQPVYGINGRARLDETVIKDLRGYRNMGPVRFGNQAYEQTQNDVYGAAVLAATHMFFDERLERLGDEALFQRLEHLGHLAFRVFDQPDAGPWELRTSNRVHTYSAIMCWSACDRLGKIARRLGLAERAMHWSRKARNMHMTICERAWNEKL</sequence>
<feature type="domain" description="GH15-like" evidence="1">
    <location>
        <begin position="15"/>
        <end position="246"/>
    </location>
</feature>
<proteinExistence type="predicted"/>
<accession>X0X7M5</accession>
<dbReference type="GO" id="GO:0004553">
    <property type="term" value="F:hydrolase activity, hydrolyzing O-glycosyl compounds"/>
    <property type="evidence" value="ECO:0007669"/>
    <property type="project" value="TreeGrafter"/>
</dbReference>
<comment type="caution">
    <text evidence="2">The sequence shown here is derived from an EMBL/GenBank/DDBJ whole genome shotgun (WGS) entry which is preliminary data.</text>
</comment>
<dbReference type="EMBL" id="BARS01045323">
    <property type="protein sequence ID" value="GAG31417.1"/>
    <property type="molecule type" value="Genomic_DNA"/>
</dbReference>
<dbReference type="InterPro" id="IPR011613">
    <property type="entry name" value="GH15-like"/>
</dbReference>
<name>X0X7M5_9ZZZZ</name>
<feature type="non-terminal residue" evidence="2">
    <location>
        <position position="248"/>
    </location>
</feature>
<dbReference type="PANTHER" id="PTHR31616">
    <property type="entry name" value="TREHALASE"/>
    <property type="match status" value="1"/>
</dbReference>
<dbReference type="Gene3D" id="1.50.10.10">
    <property type="match status" value="1"/>
</dbReference>
<dbReference type="InterPro" id="IPR012341">
    <property type="entry name" value="6hp_glycosidase-like_sf"/>
</dbReference>
<dbReference type="GO" id="GO:0005975">
    <property type="term" value="P:carbohydrate metabolic process"/>
    <property type="evidence" value="ECO:0007669"/>
    <property type="project" value="InterPro"/>
</dbReference>
<dbReference type="InterPro" id="IPR008928">
    <property type="entry name" value="6-hairpin_glycosidase_sf"/>
</dbReference>
<dbReference type="SUPFAM" id="SSF48208">
    <property type="entry name" value="Six-hairpin glycosidases"/>
    <property type="match status" value="1"/>
</dbReference>
<gene>
    <name evidence="2" type="ORF">S01H1_68350</name>
</gene>